<accession>A0A7C9MY09</accession>
<sequence>MDRDEAAAVLRAAEAHRETVRAAGRWPVTVLLALGGVLFATEFTTAFTSGAWTFLPAAWAAICAAWVGWYASRQSVRPRGYLRRYSVSLVAGMLLHVGYVLVLVLAGWHGEPLVALVGAAAVAAPFFVGAHVESRAA</sequence>
<name>A0A7C9MY09_9ACTN</name>
<gene>
    <name evidence="2" type="ORF">GT755_18160</name>
</gene>
<keyword evidence="1" id="KW-0812">Transmembrane</keyword>
<dbReference type="RefSeq" id="WP_161480875.1">
    <property type="nucleotide sequence ID" value="NZ_WXEW01000005.1"/>
</dbReference>
<comment type="caution">
    <text evidence="2">The sequence shown here is derived from an EMBL/GenBank/DDBJ whole genome shotgun (WGS) entry which is preliminary data.</text>
</comment>
<dbReference type="AlphaFoldDB" id="A0A7C9MY09"/>
<feature type="transmembrane region" description="Helical" evidence="1">
    <location>
        <begin position="53"/>
        <end position="72"/>
    </location>
</feature>
<dbReference type="EMBL" id="WXEW01000005">
    <property type="protein sequence ID" value="NAS23611.1"/>
    <property type="molecule type" value="Genomic_DNA"/>
</dbReference>
<evidence type="ECO:0000313" key="2">
    <source>
        <dbReference type="EMBL" id="NAS23611.1"/>
    </source>
</evidence>
<feature type="transmembrane region" description="Helical" evidence="1">
    <location>
        <begin position="26"/>
        <end position="47"/>
    </location>
</feature>
<evidence type="ECO:0000313" key="3">
    <source>
        <dbReference type="Proteomes" id="UP000479526"/>
    </source>
</evidence>
<feature type="transmembrane region" description="Helical" evidence="1">
    <location>
        <begin position="113"/>
        <end position="132"/>
    </location>
</feature>
<keyword evidence="1" id="KW-0472">Membrane</keyword>
<dbReference type="Proteomes" id="UP000479526">
    <property type="component" value="Unassembled WGS sequence"/>
</dbReference>
<reference evidence="2 3" key="1">
    <citation type="submission" date="2020-01" db="EMBL/GenBank/DDBJ databases">
        <title>Herbidospora sp. NEAU-GS84 nov., a novel actinomycete isolated from soil.</title>
        <authorList>
            <person name="Han L."/>
        </authorList>
    </citation>
    <scope>NUCLEOTIDE SEQUENCE [LARGE SCALE GENOMIC DNA]</scope>
    <source>
        <strain evidence="2 3">NEAU-GS84</strain>
    </source>
</reference>
<keyword evidence="3" id="KW-1185">Reference proteome</keyword>
<organism evidence="2 3">
    <name type="scientific">Herbidospora solisilvae</name>
    <dbReference type="NCBI Taxonomy" id="2696284"/>
    <lineage>
        <taxon>Bacteria</taxon>
        <taxon>Bacillati</taxon>
        <taxon>Actinomycetota</taxon>
        <taxon>Actinomycetes</taxon>
        <taxon>Streptosporangiales</taxon>
        <taxon>Streptosporangiaceae</taxon>
        <taxon>Herbidospora</taxon>
    </lineage>
</organism>
<protein>
    <submittedName>
        <fullName evidence="2">Uncharacterized protein</fullName>
    </submittedName>
</protein>
<proteinExistence type="predicted"/>
<feature type="transmembrane region" description="Helical" evidence="1">
    <location>
        <begin position="84"/>
        <end position="107"/>
    </location>
</feature>
<evidence type="ECO:0000256" key="1">
    <source>
        <dbReference type="SAM" id="Phobius"/>
    </source>
</evidence>
<keyword evidence="1" id="KW-1133">Transmembrane helix</keyword>